<feature type="chain" id="PRO_5038077294" description="Calcineurin-like phosphoesterase domain-containing protein" evidence="3">
    <location>
        <begin position="20"/>
        <end position="366"/>
    </location>
</feature>
<gene>
    <name evidence="5" type="ORF">GCM10011387_00340</name>
</gene>
<protein>
    <recommendedName>
        <fullName evidence="4">Calcineurin-like phosphoesterase domain-containing protein</fullName>
    </recommendedName>
</protein>
<evidence type="ECO:0000313" key="5">
    <source>
        <dbReference type="EMBL" id="GGC50889.1"/>
    </source>
</evidence>
<feature type="signal peptide" evidence="3">
    <location>
        <begin position="1"/>
        <end position="19"/>
    </location>
</feature>
<keyword evidence="6" id="KW-1185">Reference proteome</keyword>
<dbReference type="InterPro" id="IPR029052">
    <property type="entry name" value="Metallo-depent_PP-like"/>
</dbReference>
<keyword evidence="1 3" id="KW-0732">Signal</keyword>
<evidence type="ECO:0000313" key="6">
    <source>
        <dbReference type="Proteomes" id="UP000651668"/>
    </source>
</evidence>
<accession>A0A916TXF9</accession>
<evidence type="ECO:0000256" key="1">
    <source>
        <dbReference type="ARBA" id="ARBA00022729"/>
    </source>
</evidence>
<dbReference type="Pfam" id="PF00149">
    <property type="entry name" value="Metallophos"/>
    <property type="match status" value="1"/>
</dbReference>
<proteinExistence type="predicted"/>
<evidence type="ECO:0000256" key="2">
    <source>
        <dbReference type="ARBA" id="ARBA00022801"/>
    </source>
</evidence>
<sequence>MRKLFSIFLLSLLSCYGLAQDSNLVSRIVFIGDAGEIDPQQSDVISHAAGQVLQGKTTVVYLGDNIYPKGMGLPGSAEEAKTKDILRSQFVPMRAAGAKVYFLPGNHDWDKSGPEGLAKIKAQGAFLREQQDADLRMVPENGCPGPVLLPISENLSIVAFDSEWWLYKYHKAHEVENCNTDKEAVISRMKALAEQHKDQIILLAAHHPFQTYGAHSGRFSLMQHLFPLRDINKNLYLPLPIIGSLYPLIRGTIPNRQDVHSKTYRAMINNVDAAFAGVPNLVHVAGHDHGLQFIKKQNNIQVVSGAGTKTSQVLRGKYAQYGKAIQGYVVADLHSDKSITFKFYEEQDAGIVETFRFVKHYTAPQD</sequence>
<dbReference type="PANTHER" id="PTHR10161:SF14">
    <property type="entry name" value="TARTRATE-RESISTANT ACID PHOSPHATASE TYPE 5"/>
    <property type="match status" value="1"/>
</dbReference>
<dbReference type="AlphaFoldDB" id="A0A916TXF9"/>
<name>A0A916TXF9_9SPHI</name>
<feature type="domain" description="Calcineurin-like phosphoesterase" evidence="4">
    <location>
        <begin position="27"/>
        <end position="216"/>
    </location>
</feature>
<dbReference type="InterPro" id="IPR004843">
    <property type="entry name" value="Calcineurin-like_PHP"/>
</dbReference>
<dbReference type="PROSITE" id="PS51257">
    <property type="entry name" value="PROKAR_LIPOPROTEIN"/>
    <property type="match status" value="1"/>
</dbReference>
<reference evidence="5" key="1">
    <citation type="journal article" date="2014" name="Int. J. Syst. Evol. Microbiol.">
        <title>Complete genome sequence of Corynebacterium casei LMG S-19264T (=DSM 44701T), isolated from a smear-ripened cheese.</title>
        <authorList>
            <consortium name="US DOE Joint Genome Institute (JGI-PGF)"/>
            <person name="Walter F."/>
            <person name="Albersmeier A."/>
            <person name="Kalinowski J."/>
            <person name="Ruckert C."/>
        </authorList>
    </citation>
    <scope>NUCLEOTIDE SEQUENCE</scope>
    <source>
        <strain evidence="5">CGMCC 1.15343</strain>
    </source>
</reference>
<dbReference type="Proteomes" id="UP000651668">
    <property type="component" value="Unassembled WGS sequence"/>
</dbReference>
<dbReference type="EMBL" id="BMIL01000001">
    <property type="protein sequence ID" value="GGC50889.1"/>
    <property type="molecule type" value="Genomic_DNA"/>
</dbReference>
<evidence type="ECO:0000259" key="4">
    <source>
        <dbReference type="Pfam" id="PF00149"/>
    </source>
</evidence>
<dbReference type="Gene3D" id="3.60.21.10">
    <property type="match status" value="1"/>
</dbReference>
<organism evidence="5 6">
    <name type="scientific">Pedobacter quisquiliarum</name>
    <dbReference type="NCBI Taxonomy" id="1834438"/>
    <lineage>
        <taxon>Bacteria</taxon>
        <taxon>Pseudomonadati</taxon>
        <taxon>Bacteroidota</taxon>
        <taxon>Sphingobacteriia</taxon>
        <taxon>Sphingobacteriales</taxon>
        <taxon>Sphingobacteriaceae</taxon>
        <taxon>Pedobacter</taxon>
    </lineage>
</organism>
<reference evidence="5" key="2">
    <citation type="submission" date="2020-09" db="EMBL/GenBank/DDBJ databases">
        <authorList>
            <person name="Sun Q."/>
            <person name="Zhou Y."/>
        </authorList>
    </citation>
    <scope>NUCLEOTIDE SEQUENCE</scope>
    <source>
        <strain evidence="5">CGMCC 1.15343</strain>
    </source>
</reference>
<comment type="caution">
    <text evidence="5">The sequence shown here is derived from an EMBL/GenBank/DDBJ whole genome shotgun (WGS) entry which is preliminary data.</text>
</comment>
<dbReference type="PANTHER" id="PTHR10161">
    <property type="entry name" value="TARTRATE-RESISTANT ACID PHOSPHATASE TYPE 5"/>
    <property type="match status" value="1"/>
</dbReference>
<evidence type="ECO:0000256" key="3">
    <source>
        <dbReference type="SAM" id="SignalP"/>
    </source>
</evidence>
<keyword evidence="2" id="KW-0378">Hydrolase</keyword>
<dbReference type="GO" id="GO:0016787">
    <property type="term" value="F:hydrolase activity"/>
    <property type="evidence" value="ECO:0007669"/>
    <property type="project" value="UniProtKB-KW"/>
</dbReference>
<dbReference type="SUPFAM" id="SSF56300">
    <property type="entry name" value="Metallo-dependent phosphatases"/>
    <property type="match status" value="1"/>
</dbReference>
<dbReference type="InterPro" id="IPR051558">
    <property type="entry name" value="Metallophosphoesterase_PAP"/>
</dbReference>
<dbReference type="RefSeq" id="WP_188624799.1">
    <property type="nucleotide sequence ID" value="NZ_BMIL01000001.1"/>
</dbReference>